<dbReference type="SMART" id="SM00900">
    <property type="entry name" value="FMN_bind"/>
    <property type="match status" value="1"/>
</dbReference>
<keyword evidence="7" id="KW-0560">Oxidoreductase</keyword>
<dbReference type="SUPFAM" id="SSF51905">
    <property type="entry name" value="FAD/NAD(P)-binding domain"/>
    <property type="match status" value="1"/>
</dbReference>
<comment type="caution">
    <text evidence="11">The sequence shown here is derived from an EMBL/GenBank/DDBJ whole genome shotgun (WGS) entry which is preliminary data.</text>
</comment>
<evidence type="ECO:0000259" key="10">
    <source>
        <dbReference type="SMART" id="SM00900"/>
    </source>
</evidence>
<evidence type="ECO:0000256" key="3">
    <source>
        <dbReference type="ARBA" id="ARBA00013137"/>
    </source>
</evidence>
<evidence type="ECO:0000313" key="14">
    <source>
        <dbReference type="Proteomes" id="UP000480929"/>
    </source>
</evidence>
<evidence type="ECO:0000256" key="4">
    <source>
        <dbReference type="ARBA" id="ARBA00015872"/>
    </source>
</evidence>
<dbReference type="Proteomes" id="UP000433575">
    <property type="component" value="Unassembled WGS sequence"/>
</dbReference>
<dbReference type="PANTHER" id="PTHR43400:SF10">
    <property type="entry name" value="3-OXOSTEROID 1-DEHYDROGENASE"/>
    <property type="match status" value="1"/>
</dbReference>
<dbReference type="InterPro" id="IPR027477">
    <property type="entry name" value="Succ_DH/fumarate_Rdtase_cat_sf"/>
</dbReference>
<dbReference type="InterPro" id="IPR050315">
    <property type="entry name" value="FAD-oxidoreductase_2"/>
</dbReference>
<proteinExistence type="predicted"/>
<dbReference type="Gene3D" id="3.90.700.10">
    <property type="entry name" value="Succinate dehydrogenase/fumarate reductase flavoprotein, catalytic domain"/>
    <property type="match status" value="1"/>
</dbReference>
<dbReference type="PANTHER" id="PTHR43400">
    <property type="entry name" value="FUMARATE REDUCTASE"/>
    <property type="match status" value="1"/>
</dbReference>
<accession>A0A6N7S4V0</accession>
<sequence>MKKGFYWALSALLVLSLSACTEKTPSATDSSAKQTFTAGTYTAEAEGIRSTVKLAVTFSENKIENIEILQQGETKNIADAAFEQIPQAIIENQSLAVDVVSSVTMTSRAVLNAVEEACVQAGGNLELLKTPLVQTQTQEEVNADVVVVGMGLAGITASMSALDAGATVVAVEKAGAAGGSSKYSGGFITAVGSQQQQAIGYDLDVDGYMDYFNSCEDQSVKPDETDREAVRAMIERSAADLEFLENHGVGIAGPDGFGGDFTVWHYPSTRTSAFDGEAGGADHIAAGMEWLEEKENFSIYYNTPATKILTDDQGKITGLLCEKKDGSTLTVHAKAVVLATGGWAASPELMERFCPEFPSNWILPYTTAAMTDTGDGIRMAEELGAAVYEDGWWMDLAIGADAGGYSTYFPNTLNSLINYANYFVVDKTGNRILNVNALYGPRSIAFADAMERTGEIFSIFTEEGFASGIEFIETNNRIDDKTVYKADTLEELAQKTGMDPQVFADQVDRYNGFCAQGVDDDLGQTTLIPIHEGPYYAVSIKTITMGTIGGLKTNENNQVVADDGTTITGLYAAGELINGKYFNQVYVSGDAQLLCTDSGILAGAEAAAYALAE</sequence>
<keyword evidence="9" id="KW-0732">Signal</keyword>
<gene>
    <name evidence="12" type="ORF">GKD88_04970</name>
    <name evidence="11" type="ORF">GKE08_06240</name>
</gene>
<feature type="signal peptide" evidence="9">
    <location>
        <begin position="1"/>
        <end position="19"/>
    </location>
</feature>
<evidence type="ECO:0000313" key="13">
    <source>
        <dbReference type="Proteomes" id="UP000433575"/>
    </source>
</evidence>
<dbReference type="InterPro" id="IPR003953">
    <property type="entry name" value="FAD-dep_OxRdtase_2_FAD-bd"/>
</dbReference>
<dbReference type="Pfam" id="PF04205">
    <property type="entry name" value="FMN_bind"/>
    <property type="match status" value="1"/>
</dbReference>
<feature type="domain" description="FMN-binding" evidence="10">
    <location>
        <begin position="47"/>
        <end position="121"/>
    </location>
</feature>
<feature type="chain" id="PRO_5038510258" description="Urocanate reductase" evidence="9">
    <location>
        <begin position="20"/>
        <end position="613"/>
    </location>
</feature>
<dbReference type="Pfam" id="PF00890">
    <property type="entry name" value="FAD_binding_2"/>
    <property type="match status" value="1"/>
</dbReference>
<dbReference type="GO" id="GO:0016020">
    <property type="term" value="C:membrane"/>
    <property type="evidence" value="ECO:0007669"/>
    <property type="project" value="InterPro"/>
</dbReference>
<evidence type="ECO:0000256" key="6">
    <source>
        <dbReference type="ARBA" id="ARBA00022827"/>
    </source>
</evidence>
<dbReference type="InterPro" id="IPR036188">
    <property type="entry name" value="FAD/NAD-bd_sf"/>
</dbReference>
<keyword evidence="6" id="KW-0274">FAD</keyword>
<name>A0A6N7S4V0_9FIRM</name>
<evidence type="ECO:0000256" key="7">
    <source>
        <dbReference type="ARBA" id="ARBA00023002"/>
    </source>
</evidence>
<dbReference type="EMBL" id="WKPI01000005">
    <property type="protein sequence ID" value="MSC32468.1"/>
    <property type="molecule type" value="Genomic_DNA"/>
</dbReference>
<evidence type="ECO:0000256" key="2">
    <source>
        <dbReference type="ARBA" id="ARBA00001974"/>
    </source>
</evidence>
<protein>
    <recommendedName>
        <fullName evidence="4">Urocanate reductase</fullName>
        <ecNumber evidence="3">1.3.99.33</ecNumber>
    </recommendedName>
</protein>
<evidence type="ECO:0000256" key="5">
    <source>
        <dbReference type="ARBA" id="ARBA00022630"/>
    </source>
</evidence>
<comment type="catalytic activity">
    <reaction evidence="8">
        <text>dihydrourocanate + A = urocanate + AH2</text>
        <dbReference type="Rhea" id="RHEA:36059"/>
        <dbReference type="ChEBI" id="CHEBI:13193"/>
        <dbReference type="ChEBI" id="CHEBI:17499"/>
        <dbReference type="ChEBI" id="CHEBI:27247"/>
        <dbReference type="ChEBI" id="CHEBI:72991"/>
        <dbReference type="EC" id="1.3.99.33"/>
    </reaction>
</comment>
<evidence type="ECO:0000313" key="12">
    <source>
        <dbReference type="EMBL" id="MSC32468.1"/>
    </source>
</evidence>
<keyword evidence="5" id="KW-0285">Flavoprotein</keyword>
<dbReference type="SUPFAM" id="SSF56425">
    <property type="entry name" value="Succinate dehydrogenase/fumarate reductase flavoprotein, catalytic domain"/>
    <property type="match status" value="1"/>
</dbReference>
<dbReference type="AlphaFoldDB" id="A0A6N7S4V0"/>
<dbReference type="OrthoDB" id="1646667at2"/>
<dbReference type="GO" id="GO:0033765">
    <property type="term" value="F:steroid dehydrogenase activity, acting on the CH-CH group of donors"/>
    <property type="evidence" value="ECO:0007669"/>
    <property type="project" value="UniProtKB-ARBA"/>
</dbReference>
<evidence type="ECO:0000256" key="8">
    <source>
        <dbReference type="ARBA" id="ARBA00049922"/>
    </source>
</evidence>
<comment type="cofactor">
    <cofactor evidence="1">
        <name>FMN</name>
        <dbReference type="ChEBI" id="CHEBI:58210"/>
    </cofactor>
</comment>
<dbReference type="RefSeq" id="WP_154238337.1">
    <property type="nucleotide sequence ID" value="NZ_CALJPI010000008.1"/>
</dbReference>
<dbReference type="Proteomes" id="UP000480929">
    <property type="component" value="Unassembled WGS sequence"/>
</dbReference>
<dbReference type="GO" id="GO:0010181">
    <property type="term" value="F:FMN binding"/>
    <property type="evidence" value="ECO:0007669"/>
    <property type="project" value="InterPro"/>
</dbReference>
<organism evidence="11 13">
    <name type="scientific">Holdemania massiliensis</name>
    <dbReference type="NCBI Taxonomy" id="1468449"/>
    <lineage>
        <taxon>Bacteria</taxon>
        <taxon>Bacillati</taxon>
        <taxon>Bacillota</taxon>
        <taxon>Erysipelotrichia</taxon>
        <taxon>Erysipelotrichales</taxon>
        <taxon>Erysipelotrichaceae</taxon>
        <taxon>Holdemania</taxon>
    </lineage>
</organism>
<reference evidence="13 14" key="1">
    <citation type="journal article" date="2019" name="Nat. Med.">
        <title>A library of human gut bacterial isolates paired with longitudinal multiomics data enables mechanistic microbiome research.</title>
        <authorList>
            <person name="Poyet M."/>
            <person name="Groussin M."/>
            <person name="Gibbons S.M."/>
            <person name="Avila-Pacheco J."/>
            <person name="Jiang X."/>
            <person name="Kearney S.M."/>
            <person name="Perrotta A.R."/>
            <person name="Berdy B."/>
            <person name="Zhao S."/>
            <person name="Lieberman T.D."/>
            <person name="Swanson P.K."/>
            <person name="Smith M."/>
            <person name="Roesemann S."/>
            <person name="Alexander J.E."/>
            <person name="Rich S.A."/>
            <person name="Livny J."/>
            <person name="Vlamakis H."/>
            <person name="Clish C."/>
            <person name="Bullock K."/>
            <person name="Deik A."/>
            <person name="Scott J."/>
            <person name="Pierce K.A."/>
            <person name="Xavier R.J."/>
            <person name="Alm E.J."/>
        </authorList>
    </citation>
    <scope>NUCLEOTIDE SEQUENCE [LARGE SCALE GENOMIC DNA]</scope>
    <source>
        <strain evidence="11 13">BIOML-A4</strain>
        <strain evidence="12 14">BIOML-A5</strain>
    </source>
</reference>
<dbReference type="Gene3D" id="3.90.1010.20">
    <property type="match status" value="1"/>
</dbReference>
<dbReference type="Gene3D" id="3.50.50.60">
    <property type="entry name" value="FAD/NAD(P)-binding domain"/>
    <property type="match status" value="1"/>
</dbReference>
<dbReference type="EMBL" id="WKPJ01000006">
    <property type="protein sequence ID" value="MSA88921.1"/>
    <property type="molecule type" value="Genomic_DNA"/>
</dbReference>
<dbReference type="EC" id="1.3.99.33" evidence="3"/>
<dbReference type="GO" id="GO:0008202">
    <property type="term" value="P:steroid metabolic process"/>
    <property type="evidence" value="ECO:0007669"/>
    <property type="project" value="UniProtKB-ARBA"/>
</dbReference>
<evidence type="ECO:0000313" key="11">
    <source>
        <dbReference type="EMBL" id="MSA88921.1"/>
    </source>
</evidence>
<dbReference type="PROSITE" id="PS51257">
    <property type="entry name" value="PROKAR_LIPOPROTEIN"/>
    <property type="match status" value="1"/>
</dbReference>
<dbReference type="InterPro" id="IPR007329">
    <property type="entry name" value="FMN-bd"/>
</dbReference>
<comment type="cofactor">
    <cofactor evidence="2">
        <name>FAD</name>
        <dbReference type="ChEBI" id="CHEBI:57692"/>
    </cofactor>
</comment>
<keyword evidence="14" id="KW-1185">Reference proteome</keyword>
<evidence type="ECO:0000256" key="9">
    <source>
        <dbReference type="SAM" id="SignalP"/>
    </source>
</evidence>
<evidence type="ECO:0000256" key="1">
    <source>
        <dbReference type="ARBA" id="ARBA00001917"/>
    </source>
</evidence>